<keyword evidence="3" id="KW-1185">Reference proteome</keyword>
<accession>A0A9P6E3K9</accession>
<feature type="transmembrane region" description="Helical" evidence="1">
    <location>
        <begin position="76"/>
        <end position="95"/>
    </location>
</feature>
<dbReference type="AlphaFoldDB" id="A0A9P6E3K9"/>
<dbReference type="EMBL" id="MU157982">
    <property type="protein sequence ID" value="KAF9521848.1"/>
    <property type="molecule type" value="Genomic_DNA"/>
</dbReference>
<evidence type="ECO:0000313" key="3">
    <source>
        <dbReference type="Proteomes" id="UP000807306"/>
    </source>
</evidence>
<sequence>MKDDVSGSVPVPFWTDFPFTNIHDSLTPDVLHQLYQGVLDARICALPPAYGVCHFDNGFSVLSQISSPERKEMAKILLGCLVGVVPVLLNFIYLAQYKAHSDDTLDGMKTALNTFQQFKKHLIHLKLHDTLNIPKFHSLMHYIQAIKYFGTTDNYNTEAFERFHIDFAKEGYRASNKQDVFPQMVLWLSRREKISMFDNYLNQMDQPVAPADLPAN</sequence>
<evidence type="ECO:0000256" key="1">
    <source>
        <dbReference type="SAM" id="Phobius"/>
    </source>
</evidence>
<dbReference type="Proteomes" id="UP000807306">
    <property type="component" value="Unassembled WGS sequence"/>
</dbReference>
<gene>
    <name evidence="2" type="ORF">CPB83DRAFT_872139</name>
</gene>
<keyword evidence="1" id="KW-0472">Membrane</keyword>
<name>A0A9P6E3K9_9AGAR</name>
<proteinExistence type="predicted"/>
<organism evidence="2 3">
    <name type="scientific">Crepidotus variabilis</name>
    <dbReference type="NCBI Taxonomy" id="179855"/>
    <lineage>
        <taxon>Eukaryota</taxon>
        <taxon>Fungi</taxon>
        <taxon>Dikarya</taxon>
        <taxon>Basidiomycota</taxon>
        <taxon>Agaricomycotina</taxon>
        <taxon>Agaricomycetes</taxon>
        <taxon>Agaricomycetidae</taxon>
        <taxon>Agaricales</taxon>
        <taxon>Agaricineae</taxon>
        <taxon>Crepidotaceae</taxon>
        <taxon>Crepidotus</taxon>
    </lineage>
</organism>
<reference evidence="2" key="1">
    <citation type="submission" date="2020-11" db="EMBL/GenBank/DDBJ databases">
        <authorList>
            <consortium name="DOE Joint Genome Institute"/>
            <person name="Ahrendt S."/>
            <person name="Riley R."/>
            <person name="Andreopoulos W."/>
            <person name="Labutti K."/>
            <person name="Pangilinan J."/>
            <person name="Ruiz-Duenas F.J."/>
            <person name="Barrasa J.M."/>
            <person name="Sanchez-Garcia M."/>
            <person name="Camarero S."/>
            <person name="Miyauchi S."/>
            <person name="Serrano A."/>
            <person name="Linde D."/>
            <person name="Babiker R."/>
            <person name="Drula E."/>
            <person name="Ayuso-Fernandez I."/>
            <person name="Pacheco R."/>
            <person name="Padilla G."/>
            <person name="Ferreira P."/>
            <person name="Barriuso J."/>
            <person name="Kellner H."/>
            <person name="Castanera R."/>
            <person name="Alfaro M."/>
            <person name="Ramirez L."/>
            <person name="Pisabarro A.G."/>
            <person name="Kuo A."/>
            <person name="Tritt A."/>
            <person name="Lipzen A."/>
            <person name="He G."/>
            <person name="Yan M."/>
            <person name="Ng V."/>
            <person name="Cullen D."/>
            <person name="Martin F."/>
            <person name="Rosso M.-N."/>
            <person name="Henrissat B."/>
            <person name="Hibbett D."/>
            <person name="Martinez A.T."/>
            <person name="Grigoriev I.V."/>
        </authorList>
    </citation>
    <scope>NUCLEOTIDE SEQUENCE</scope>
    <source>
        <strain evidence="2">CBS 506.95</strain>
    </source>
</reference>
<dbReference type="OrthoDB" id="3232941at2759"/>
<keyword evidence="1" id="KW-0812">Transmembrane</keyword>
<keyword evidence="1" id="KW-1133">Transmembrane helix</keyword>
<protein>
    <submittedName>
        <fullName evidence="2">Uncharacterized protein</fullName>
    </submittedName>
</protein>
<dbReference type="InterPro" id="IPR041078">
    <property type="entry name" value="Plavaka"/>
</dbReference>
<dbReference type="Pfam" id="PF18759">
    <property type="entry name" value="Plavaka"/>
    <property type="match status" value="1"/>
</dbReference>
<evidence type="ECO:0000313" key="2">
    <source>
        <dbReference type="EMBL" id="KAF9521848.1"/>
    </source>
</evidence>
<comment type="caution">
    <text evidence="2">The sequence shown here is derived from an EMBL/GenBank/DDBJ whole genome shotgun (WGS) entry which is preliminary data.</text>
</comment>